<dbReference type="GO" id="GO:0008747">
    <property type="term" value="F:N-acetylneuraminate lyase activity"/>
    <property type="evidence" value="ECO:0007669"/>
    <property type="project" value="TreeGrafter"/>
</dbReference>
<proteinExistence type="predicted"/>
<organism evidence="2 3">
    <name type="scientific">Leptidea sinapis</name>
    <dbReference type="NCBI Taxonomy" id="189913"/>
    <lineage>
        <taxon>Eukaryota</taxon>
        <taxon>Metazoa</taxon>
        <taxon>Ecdysozoa</taxon>
        <taxon>Arthropoda</taxon>
        <taxon>Hexapoda</taxon>
        <taxon>Insecta</taxon>
        <taxon>Pterygota</taxon>
        <taxon>Neoptera</taxon>
        <taxon>Endopterygota</taxon>
        <taxon>Lepidoptera</taxon>
        <taxon>Glossata</taxon>
        <taxon>Ditrysia</taxon>
        <taxon>Papilionoidea</taxon>
        <taxon>Pieridae</taxon>
        <taxon>Dismorphiinae</taxon>
        <taxon>Leptidea</taxon>
    </lineage>
</organism>
<evidence type="ECO:0000313" key="3">
    <source>
        <dbReference type="Proteomes" id="UP000324832"/>
    </source>
</evidence>
<dbReference type="Gene3D" id="3.20.20.70">
    <property type="entry name" value="Aldolase class I"/>
    <property type="match status" value="2"/>
</dbReference>
<dbReference type="EMBL" id="FZQP02005110">
    <property type="protein sequence ID" value="VVD00978.1"/>
    <property type="molecule type" value="Genomic_DNA"/>
</dbReference>
<dbReference type="Pfam" id="PF00701">
    <property type="entry name" value="DHDPS"/>
    <property type="match status" value="1"/>
</dbReference>
<accession>A0A5E4QTQ9</accession>
<dbReference type="SUPFAM" id="SSF51569">
    <property type="entry name" value="Aldolase"/>
    <property type="match status" value="2"/>
</dbReference>
<dbReference type="InterPro" id="IPR002220">
    <property type="entry name" value="DapA-like"/>
</dbReference>
<dbReference type="GO" id="GO:0019262">
    <property type="term" value="P:N-acetylneuraminate catabolic process"/>
    <property type="evidence" value="ECO:0007669"/>
    <property type="project" value="TreeGrafter"/>
</dbReference>
<gene>
    <name evidence="2" type="ORF">LSINAPIS_LOCUS11510</name>
</gene>
<sequence>MPLNNNISVGGTTGEFASLNVQERNEVLDAWLEAAKPLRMKLLGPSALLGHDSSIATVNNIFPTLSKDIVVSTKIGDVTKARTLQEKLNLLVDGIMSNGVKVGPPRFPQKPCDELMQARIEEHLRTFGY</sequence>
<name>A0A5E4QTQ9_9NEOP</name>
<dbReference type="PANTHER" id="PTHR42849:SF1">
    <property type="entry name" value="N-ACETYLNEURAMINATE LYASE"/>
    <property type="match status" value="1"/>
</dbReference>
<evidence type="ECO:0000313" key="2">
    <source>
        <dbReference type="EMBL" id="VVD00978.1"/>
    </source>
</evidence>
<dbReference type="GO" id="GO:0005829">
    <property type="term" value="C:cytosol"/>
    <property type="evidence" value="ECO:0007669"/>
    <property type="project" value="TreeGrafter"/>
</dbReference>
<protein>
    <submittedName>
        <fullName evidence="2">Uncharacterized protein</fullName>
    </submittedName>
</protein>
<dbReference type="InterPro" id="IPR013785">
    <property type="entry name" value="Aldolase_TIM"/>
</dbReference>
<evidence type="ECO:0000256" key="1">
    <source>
        <dbReference type="ARBA" id="ARBA00011881"/>
    </source>
</evidence>
<reference evidence="2 3" key="1">
    <citation type="submission" date="2017-07" db="EMBL/GenBank/DDBJ databases">
        <authorList>
            <person name="Talla V."/>
            <person name="Backstrom N."/>
        </authorList>
    </citation>
    <scope>NUCLEOTIDE SEQUENCE [LARGE SCALE GENOMIC DNA]</scope>
</reference>
<dbReference type="PANTHER" id="PTHR42849">
    <property type="entry name" value="N-ACETYLNEURAMINATE LYASE"/>
    <property type="match status" value="1"/>
</dbReference>
<dbReference type="AlphaFoldDB" id="A0A5E4QTQ9"/>
<feature type="non-terminal residue" evidence="2">
    <location>
        <position position="129"/>
    </location>
</feature>
<comment type="subunit">
    <text evidence="1">Homotetramer.</text>
</comment>
<dbReference type="Proteomes" id="UP000324832">
    <property type="component" value="Unassembled WGS sequence"/>
</dbReference>
<keyword evidence="3" id="KW-1185">Reference proteome</keyword>